<evidence type="ECO:0000256" key="5">
    <source>
        <dbReference type="ARBA" id="ARBA00022821"/>
    </source>
</evidence>
<keyword evidence="12" id="KW-1185">Reference proteome</keyword>
<dbReference type="InterPro" id="IPR044974">
    <property type="entry name" value="Disease_R_plants"/>
</dbReference>
<feature type="domain" description="Disease resistance N-terminal" evidence="9">
    <location>
        <begin position="6"/>
        <end position="84"/>
    </location>
</feature>
<evidence type="ECO:0000256" key="2">
    <source>
        <dbReference type="ARBA" id="ARBA00022614"/>
    </source>
</evidence>
<dbReference type="Gene3D" id="3.40.50.300">
    <property type="entry name" value="P-loop containing nucleotide triphosphate hydrolases"/>
    <property type="match status" value="1"/>
</dbReference>
<keyword evidence="7" id="KW-0175">Coiled coil</keyword>
<dbReference type="InterPro" id="IPR027417">
    <property type="entry name" value="P-loop_NTPase"/>
</dbReference>
<dbReference type="InterPro" id="IPR042197">
    <property type="entry name" value="Apaf_helical"/>
</dbReference>
<evidence type="ECO:0000256" key="4">
    <source>
        <dbReference type="ARBA" id="ARBA00022741"/>
    </source>
</evidence>
<name>A0A8S0Q222_OLEEU</name>
<dbReference type="Gene3D" id="1.10.10.10">
    <property type="entry name" value="Winged helix-like DNA-binding domain superfamily/Winged helix DNA-binding domain"/>
    <property type="match status" value="1"/>
</dbReference>
<dbReference type="Proteomes" id="UP000594638">
    <property type="component" value="Unassembled WGS sequence"/>
</dbReference>
<evidence type="ECO:0000256" key="7">
    <source>
        <dbReference type="SAM" id="Coils"/>
    </source>
</evidence>
<dbReference type="Pfam" id="PF18052">
    <property type="entry name" value="Rx_N"/>
    <property type="match status" value="1"/>
</dbReference>
<evidence type="ECO:0000313" key="11">
    <source>
        <dbReference type="EMBL" id="CAA2959358.1"/>
    </source>
</evidence>
<dbReference type="AlphaFoldDB" id="A0A8S0Q222"/>
<feature type="coiled-coil region" evidence="7">
    <location>
        <begin position="28"/>
        <end position="75"/>
    </location>
</feature>
<dbReference type="EMBL" id="CACTIH010000319">
    <property type="protein sequence ID" value="CAA2959358.1"/>
    <property type="molecule type" value="Genomic_DNA"/>
</dbReference>
<dbReference type="GO" id="GO:0043531">
    <property type="term" value="F:ADP binding"/>
    <property type="evidence" value="ECO:0007669"/>
    <property type="project" value="InterPro"/>
</dbReference>
<dbReference type="SUPFAM" id="SSF52540">
    <property type="entry name" value="P-loop containing nucleoside triphosphate hydrolases"/>
    <property type="match status" value="1"/>
</dbReference>
<keyword evidence="5" id="KW-0611">Plant defense</keyword>
<dbReference type="Gene3D" id="1.10.8.430">
    <property type="entry name" value="Helical domain of apoptotic protease-activating factors"/>
    <property type="match status" value="1"/>
</dbReference>
<keyword evidence="6" id="KW-0067">ATP-binding</keyword>
<dbReference type="Pfam" id="PF00931">
    <property type="entry name" value="NB-ARC"/>
    <property type="match status" value="1"/>
</dbReference>
<evidence type="ECO:0000256" key="1">
    <source>
        <dbReference type="ARBA" id="ARBA00008894"/>
    </source>
</evidence>
<protein>
    <submittedName>
        <fullName evidence="11">Disease resistance RGA3</fullName>
    </submittedName>
</protein>
<gene>
    <name evidence="11" type="ORF">OLEA9_A057450</name>
</gene>
<organism evidence="11 12">
    <name type="scientific">Olea europaea subsp. europaea</name>
    <dbReference type="NCBI Taxonomy" id="158383"/>
    <lineage>
        <taxon>Eukaryota</taxon>
        <taxon>Viridiplantae</taxon>
        <taxon>Streptophyta</taxon>
        <taxon>Embryophyta</taxon>
        <taxon>Tracheophyta</taxon>
        <taxon>Spermatophyta</taxon>
        <taxon>Magnoliopsida</taxon>
        <taxon>eudicotyledons</taxon>
        <taxon>Gunneridae</taxon>
        <taxon>Pentapetalae</taxon>
        <taxon>asterids</taxon>
        <taxon>lamiids</taxon>
        <taxon>Lamiales</taxon>
        <taxon>Oleaceae</taxon>
        <taxon>Oleeae</taxon>
        <taxon>Olea</taxon>
    </lineage>
</organism>
<dbReference type="CDD" id="cd14798">
    <property type="entry name" value="RX-CC_like"/>
    <property type="match status" value="1"/>
</dbReference>
<accession>A0A8S0Q222</accession>
<evidence type="ECO:0000259" key="10">
    <source>
        <dbReference type="Pfam" id="PF23559"/>
    </source>
</evidence>
<dbReference type="InterPro" id="IPR038005">
    <property type="entry name" value="RX-like_CC"/>
</dbReference>
<dbReference type="InterPro" id="IPR036388">
    <property type="entry name" value="WH-like_DNA-bd_sf"/>
</dbReference>
<keyword evidence="2" id="KW-0433">Leucine-rich repeat</keyword>
<comment type="caution">
    <text evidence="11">The sequence shown here is derived from an EMBL/GenBank/DDBJ whole genome shotgun (WGS) entry which is preliminary data.</text>
</comment>
<proteinExistence type="inferred from homology"/>
<dbReference type="InterPro" id="IPR041118">
    <property type="entry name" value="Rx_N"/>
</dbReference>
<feature type="domain" description="Disease resistance protein winged helix" evidence="10">
    <location>
        <begin position="385"/>
        <end position="458"/>
    </location>
</feature>
<dbReference type="PANTHER" id="PTHR23155:SF1241">
    <property type="entry name" value="DISEASE RESISTANCE RPP13-LIKE PROTEIN 1-RELATED"/>
    <property type="match status" value="1"/>
</dbReference>
<keyword evidence="4" id="KW-0547">Nucleotide-binding</keyword>
<dbReference type="Pfam" id="PF23559">
    <property type="entry name" value="WHD_DRP"/>
    <property type="match status" value="1"/>
</dbReference>
<sequence>MAVFAPVERLASLIEKEVNLHLESRKEVENLTGKLKKIQEVLTDAERTVVTDPNVKNWLKELQDVSYEMDDALDEWKIANLQLQIEGSEKVSDPWEKVISVIQSICLCFKHVVGRREINLKIKGLIEKLDSIDKKKDEFGFHRSGGHNSQEIKRIESTSLVDSASVQDRHIDKENLIQNLFSEGGGGVQIVSIVGIGEFVLEATRESSSNISNLEILLQHVKNSLLKKRFLIVLDDVWTEDRGKWEPLKNSLQGALGSRILVTMRSHRVVRVIGTDTWQPLDQLSEEDCWSLLSKIAFVGRSEEECEKLEDIGKKIVLKCKGLPLAAKTMGSLLCLKDIVGEWLNVLDSPLWQLEEAMVELFPHLYLSYNDLSPILKCCFSSCVIYPKDTLMRSNELIRIWMAHGYVGSSGNVDRMQRMGLEFFKNLEMRSFFQHFKKDKYDESKISCKMHDIMHDFVTYLSQDNYYLILDGGVEITNCDLEKVRTFCARKVSQESPLLNLFSGLKCVRVLIVSDCGLE</sequence>
<keyword evidence="3" id="KW-0677">Repeat</keyword>
<evidence type="ECO:0000259" key="8">
    <source>
        <dbReference type="Pfam" id="PF00931"/>
    </source>
</evidence>
<reference evidence="11 12" key="1">
    <citation type="submission" date="2019-12" db="EMBL/GenBank/DDBJ databases">
        <authorList>
            <person name="Alioto T."/>
            <person name="Alioto T."/>
            <person name="Gomez Garrido J."/>
        </authorList>
    </citation>
    <scope>NUCLEOTIDE SEQUENCE [LARGE SCALE GENOMIC DNA]</scope>
</reference>
<dbReference type="Gramene" id="OE9A057450T1">
    <property type="protein sequence ID" value="OE9A057450C1"/>
    <property type="gene ID" value="OE9A057450"/>
</dbReference>
<evidence type="ECO:0000313" key="12">
    <source>
        <dbReference type="Proteomes" id="UP000594638"/>
    </source>
</evidence>
<feature type="domain" description="NB-ARC" evidence="8">
    <location>
        <begin position="208"/>
        <end position="300"/>
    </location>
</feature>
<dbReference type="GO" id="GO:0005524">
    <property type="term" value="F:ATP binding"/>
    <property type="evidence" value="ECO:0007669"/>
    <property type="project" value="UniProtKB-KW"/>
</dbReference>
<dbReference type="OrthoDB" id="913354at2759"/>
<dbReference type="InterPro" id="IPR002182">
    <property type="entry name" value="NB-ARC"/>
</dbReference>
<dbReference type="InterPro" id="IPR058922">
    <property type="entry name" value="WHD_DRP"/>
</dbReference>
<comment type="similarity">
    <text evidence="1">Belongs to the disease resistance NB-LRR family.</text>
</comment>
<dbReference type="PANTHER" id="PTHR23155">
    <property type="entry name" value="DISEASE RESISTANCE PROTEIN RP"/>
    <property type="match status" value="1"/>
</dbReference>
<dbReference type="Gene3D" id="1.20.5.4130">
    <property type="match status" value="1"/>
</dbReference>
<evidence type="ECO:0000256" key="6">
    <source>
        <dbReference type="ARBA" id="ARBA00022840"/>
    </source>
</evidence>
<evidence type="ECO:0000256" key="3">
    <source>
        <dbReference type="ARBA" id="ARBA00022737"/>
    </source>
</evidence>
<dbReference type="GO" id="GO:0098542">
    <property type="term" value="P:defense response to other organism"/>
    <property type="evidence" value="ECO:0007669"/>
    <property type="project" value="TreeGrafter"/>
</dbReference>
<evidence type="ECO:0000259" key="9">
    <source>
        <dbReference type="Pfam" id="PF18052"/>
    </source>
</evidence>